<dbReference type="PANTHER" id="PTHR11669:SF0">
    <property type="entry name" value="PROTEIN STICHEL-LIKE 2"/>
    <property type="match status" value="1"/>
</dbReference>
<dbReference type="GO" id="GO:0009360">
    <property type="term" value="C:DNA polymerase III complex"/>
    <property type="evidence" value="ECO:0007669"/>
    <property type="project" value="InterPro"/>
</dbReference>
<dbReference type="OrthoDB" id="9810148at2"/>
<dbReference type="InterPro" id="IPR027417">
    <property type="entry name" value="P-loop_NTPase"/>
</dbReference>
<evidence type="ECO:0000256" key="6">
    <source>
        <dbReference type="ARBA" id="ARBA00022723"/>
    </source>
</evidence>
<dbReference type="InterPro" id="IPR001270">
    <property type="entry name" value="ClpA/B"/>
</dbReference>
<dbReference type="PRINTS" id="PR00300">
    <property type="entry name" value="CLPPROTEASEA"/>
</dbReference>
<dbReference type="InterPro" id="IPR045085">
    <property type="entry name" value="HLD_clamp_pol_III_gamma_tau"/>
</dbReference>
<dbReference type="InterPro" id="IPR003593">
    <property type="entry name" value="AAA+_ATPase"/>
</dbReference>
<evidence type="ECO:0000313" key="15">
    <source>
        <dbReference type="Proteomes" id="UP000198556"/>
    </source>
</evidence>
<dbReference type="RefSeq" id="WP_089747513.1">
    <property type="nucleotide sequence ID" value="NZ_FOGF01000038.1"/>
</dbReference>
<name>A0A1H9NE70_9LACT</name>
<dbReference type="InterPro" id="IPR008921">
    <property type="entry name" value="DNA_pol3_clamp-load_cplx_C"/>
</dbReference>
<keyword evidence="3" id="KW-0808">Transferase</keyword>
<dbReference type="EC" id="2.7.7.7" evidence="2"/>
<evidence type="ECO:0000256" key="7">
    <source>
        <dbReference type="ARBA" id="ARBA00022741"/>
    </source>
</evidence>
<feature type="region of interest" description="Disordered" evidence="12">
    <location>
        <begin position="539"/>
        <end position="569"/>
    </location>
</feature>
<dbReference type="GO" id="GO:0006261">
    <property type="term" value="P:DNA-templated DNA replication"/>
    <property type="evidence" value="ECO:0007669"/>
    <property type="project" value="TreeGrafter"/>
</dbReference>
<dbReference type="EMBL" id="FOGF01000038">
    <property type="protein sequence ID" value="SER34131.1"/>
    <property type="molecule type" value="Genomic_DNA"/>
</dbReference>
<keyword evidence="15" id="KW-1185">Reference proteome</keyword>
<dbReference type="NCBIfam" id="NF004046">
    <property type="entry name" value="PRK05563.1"/>
    <property type="match status" value="1"/>
</dbReference>
<evidence type="ECO:0000256" key="1">
    <source>
        <dbReference type="ARBA" id="ARBA00006360"/>
    </source>
</evidence>
<evidence type="ECO:0000256" key="2">
    <source>
        <dbReference type="ARBA" id="ARBA00012417"/>
    </source>
</evidence>
<dbReference type="Proteomes" id="UP000198556">
    <property type="component" value="Unassembled WGS sequence"/>
</dbReference>
<keyword evidence="7" id="KW-0547">Nucleotide-binding</keyword>
<keyword evidence="9" id="KW-0067">ATP-binding</keyword>
<dbReference type="Pfam" id="PF22608">
    <property type="entry name" value="DNAX_ATPase_lid"/>
    <property type="match status" value="1"/>
</dbReference>
<evidence type="ECO:0000313" key="14">
    <source>
        <dbReference type="EMBL" id="SER34131.1"/>
    </source>
</evidence>
<evidence type="ECO:0000259" key="13">
    <source>
        <dbReference type="SMART" id="SM00382"/>
    </source>
</evidence>
<dbReference type="InterPro" id="IPR050238">
    <property type="entry name" value="DNA_Rep/Repair_Clamp_Loader"/>
</dbReference>
<dbReference type="SMART" id="SM00382">
    <property type="entry name" value="AAA"/>
    <property type="match status" value="1"/>
</dbReference>
<dbReference type="GO" id="GO:0046872">
    <property type="term" value="F:metal ion binding"/>
    <property type="evidence" value="ECO:0007669"/>
    <property type="project" value="UniProtKB-KW"/>
</dbReference>
<dbReference type="GO" id="GO:0003887">
    <property type="term" value="F:DNA-directed DNA polymerase activity"/>
    <property type="evidence" value="ECO:0007669"/>
    <property type="project" value="UniProtKB-KW"/>
</dbReference>
<proteinExistence type="inferred from homology"/>
<dbReference type="InterPro" id="IPR022754">
    <property type="entry name" value="DNA_pol_III_gamma-3"/>
</dbReference>
<dbReference type="Gene3D" id="1.10.8.60">
    <property type="match status" value="1"/>
</dbReference>
<dbReference type="InterPro" id="IPR012763">
    <property type="entry name" value="DNA_pol_III_sug/sutau_N"/>
</dbReference>
<reference evidence="14 15" key="1">
    <citation type="submission" date="2016-10" db="EMBL/GenBank/DDBJ databases">
        <authorList>
            <person name="de Groot N.N."/>
        </authorList>
    </citation>
    <scope>NUCLEOTIDE SEQUENCE [LARGE SCALE GENOMIC DNA]</scope>
    <source>
        <strain evidence="14 15">DSM 15827</strain>
    </source>
</reference>
<organism evidence="14 15">
    <name type="scientific">Granulicatella balaenopterae</name>
    <dbReference type="NCBI Taxonomy" id="137733"/>
    <lineage>
        <taxon>Bacteria</taxon>
        <taxon>Bacillati</taxon>
        <taxon>Bacillota</taxon>
        <taxon>Bacilli</taxon>
        <taxon>Lactobacillales</taxon>
        <taxon>Carnobacteriaceae</taxon>
        <taxon>Granulicatella</taxon>
    </lineage>
</organism>
<gene>
    <name evidence="14" type="ORF">SAMN05421767_1385</name>
</gene>
<evidence type="ECO:0000256" key="9">
    <source>
        <dbReference type="ARBA" id="ARBA00022840"/>
    </source>
</evidence>
<evidence type="ECO:0000256" key="3">
    <source>
        <dbReference type="ARBA" id="ARBA00022679"/>
    </source>
</evidence>
<dbReference type="GO" id="GO:0005524">
    <property type="term" value="F:ATP binding"/>
    <property type="evidence" value="ECO:0007669"/>
    <property type="project" value="UniProtKB-KW"/>
</dbReference>
<evidence type="ECO:0000256" key="5">
    <source>
        <dbReference type="ARBA" id="ARBA00022705"/>
    </source>
</evidence>
<dbReference type="Gene3D" id="3.40.50.300">
    <property type="entry name" value="P-loop containing nucleotide triphosphate hydrolases"/>
    <property type="match status" value="1"/>
</dbReference>
<accession>A0A1H9NE70</accession>
<sequence length="594" mass="66679">MSYQALYRTWRPQSFEDMVGQEAVTKTLQNALMKDKLSHAYLFTGPRGTGKTSAAKIIAKAINCQHQENGEPCNHCAICESITNGTLGDVIEIDAASNNGVEEIRDIRDKARYAPTEAEYKVYIIDEVHMLSTGAFNALLKTLEEPPKNVIFILATTEPHKIPATIISRTQRFDFKRITLDAIEKRLAYILDKEQIEYDPKALAVIARFANGGMRDALSLLDQVISFGDGVVSFEQAIQVSGSLTDEMMIEFTTYLMENNTQAALKQLQDLLASGKEANRLVEEFIEFSRDVLLVMQTGMEVQRSQAVVDFSKMVDARFLYQFIEELNKTQQDMRVTTKPTICLEVLVIKLSSQNVVSKATVMQQSSANNEKQVISTADTIALQHQIEALQQQVQQLLQSQRMNGTAQQTASAQATKKVVNRKAPADFKPNMVQIYKVLDRATKDDLILLRQIWGDVLASLPVTQSALLKASEPVAAGPNGYVLAFEYEFLCATAEQNQELQTNMIQYMERIAQYSGGYVCVLKEQWKSIRQEYIMEKRRNKTEESATSATESQVGDEKDIQEELVQPEKSPVDEMALNTLELFGSEVVNIIEE</sequence>
<dbReference type="CDD" id="cd00009">
    <property type="entry name" value="AAA"/>
    <property type="match status" value="1"/>
</dbReference>
<comment type="similarity">
    <text evidence="1">Belongs to the DnaX/STICHEL family.</text>
</comment>
<evidence type="ECO:0000256" key="12">
    <source>
        <dbReference type="SAM" id="MobiDB-lite"/>
    </source>
</evidence>
<dbReference type="SUPFAM" id="SSF48019">
    <property type="entry name" value="post-AAA+ oligomerization domain-like"/>
    <property type="match status" value="1"/>
</dbReference>
<dbReference type="Pfam" id="PF13177">
    <property type="entry name" value="DNA_pol3_delta2"/>
    <property type="match status" value="1"/>
</dbReference>
<dbReference type="NCBIfam" id="TIGR02397">
    <property type="entry name" value="dnaX_nterm"/>
    <property type="match status" value="1"/>
</dbReference>
<keyword evidence="10" id="KW-0239">DNA-directed DNA polymerase</keyword>
<dbReference type="FunFam" id="3.40.50.300:FF:000014">
    <property type="entry name" value="DNA polymerase III subunit gamma/tau"/>
    <property type="match status" value="1"/>
</dbReference>
<dbReference type="AlphaFoldDB" id="A0A1H9NE70"/>
<evidence type="ECO:0000256" key="11">
    <source>
        <dbReference type="ARBA" id="ARBA00049244"/>
    </source>
</evidence>
<dbReference type="SUPFAM" id="SSF52540">
    <property type="entry name" value="P-loop containing nucleoside triphosphate hydrolases"/>
    <property type="match status" value="1"/>
</dbReference>
<dbReference type="GO" id="GO:0003677">
    <property type="term" value="F:DNA binding"/>
    <property type="evidence" value="ECO:0007669"/>
    <property type="project" value="InterPro"/>
</dbReference>
<dbReference type="FunFam" id="1.10.8.60:FF:000013">
    <property type="entry name" value="DNA polymerase III subunit gamma/tau"/>
    <property type="match status" value="1"/>
</dbReference>
<keyword evidence="4" id="KW-0548">Nucleotidyltransferase</keyword>
<comment type="catalytic activity">
    <reaction evidence="11">
        <text>DNA(n) + a 2'-deoxyribonucleoside 5'-triphosphate = DNA(n+1) + diphosphate</text>
        <dbReference type="Rhea" id="RHEA:22508"/>
        <dbReference type="Rhea" id="RHEA-COMP:17339"/>
        <dbReference type="Rhea" id="RHEA-COMP:17340"/>
        <dbReference type="ChEBI" id="CHEBI:33019"/>
        <dbReference type="ChEBI" id="CHEBI:61560"/>
        <dbReference type="ChEBI" id="CHEBI:173112"/>
        <dbReference type="EC" id="2.7.7.7"/>
    </reaction>
</comment>
<evidence type="ECO:0000256" key="4">
    <source>
        <dbReference type="ARBA" id="ARBA00022695"/>
    </source>
</evidence>
<protein>
    <recommendedName>
        <fullName evidence="2">DNA-directed DNA polymerase</fullName>
        <ecNumber evidence="2">2.7.7.7</ecNumber>
    </recommendedName>
</protein>
<dbReference type="Pfam" id="PF12169">
    <property type="entry name" value="DNA_pol3_gamma3"/>
    <property type="match status" value="1"/>
</dbReference>
<keyword evidence="5" id="KW-0235">DNA replication</keyword>
<dbReference type="Gene3D" id="1.20.272.10">
    <property type="match status" value="1"/>
</dbReference>
<evidence type="ECO:0000256" key="10">
    <source>
        <dbReference type="ARBA" id="ARBA00022932"/>
    </source>
</evidence>
<keyword evidence="8" id="KW-0862">Zinc</keyword>
<feature type="domain" description="AAA+ ATPase" evidence="13">
    <location>
        <begin position="37"/>
        <end position="179"/>
    </location>
</feature>
<keyword evidence="6" id="KW-0479">Metal-binding</keyword>
<dbReference type="CDD" id="cd18137">
    <property type="entry name" value="HLD_clamp_pol_III_gamma_tau"/>
    <property type="match status" value="1"/>
</dbReference>
<evidence type="ECO:0000256" key="8">
    <source>
        <dbReference type="ARBA" id="ARBA00022833"/>
    </source>
</evidence>
<dbReference type="PANTHER" id="PTHR11669">
    <property type="entry name" value="REPLICATION FACTOR C / DNA POLYMERASE III GAMMA-TAU SUBUNIT"/>
    <property type="match status" value="1"/>
</dbReference>
<dbReference type="STRING" id="137733.SAMN05421767_1385"/>